<sequence length="82" mass="8966">MLHGIDYFKPWFPNLYFLPHLSHAHAEYLSTRPLADCQSRRLTEDDSPAATIPPLVAVSSALVLSLAAQPLSLTAPPFAVPL</sequence>
<keyword evidence="2" id="KW-1185">Reference proteome</keyword>
<proteinExistence type="predicted"/>
<dbReference type="EMBL" id="OZ021741">
    <property type="protein sequence ID" value="CAK9325675.1"/>
    <property type="molecule type" value="Genomic_DNA"/>
</dbReference>
<gene>
    <name evidence="1" type="ORF">CITCOLO1_LOCUS17944</name>
</gene>
<protein>
    <submittedName>
        <fullName evidence="1">Uncharacterized protein</fullName>
    </submittedName>
</protein>
<evidence type="ECO:0000313" key="2">
    <source>
        <dbReference type="Proteomes" id="UP001642487"/>
    </source>
</evidence>
<name>A0ABP0Z1J7_9ROSI</name>
<organism evidence="1 2">
    <name type="scientific">Citrullus colocynthis</name>
    <name type="common">colocynth</name>
    <dbReference type="NCBI Taxonomy" id="252529"/>
    <lineage>
        <taxon>Eukaryota</taxon>
        <taxon>Viridiplantae</taxon>
        <taxon>Streptophyta</taxon>
        <taxon>Embryophyta</taxon>
        <taxon>Tracheophyta</taxon>
        <taxon>Spermatophyta</taxon>
        <taxon>Magnoliopsida</taxon>
        <taxon>eudicotyledons</taxon>
        <taxon>Gunneridae</taxon>
        <taxon>Pentapetalae</taxon>
        <taxon>rosids</taxon>
        <taxon>fabids</taxon>
        <taxon>Cucurbitales</taxon>
        <taxon>Cucurbitaceae</taxon>
        <taxon>Benincaseae</taxon>
        <taxon>Citrullus</taxon>
    </lineage>
</organism>
<evidence type="ECO:0000313" key="1">
    <source>
        <dbReference type="EMBL" id="CAK9325675.1"/>
    </source>
</evidence>
<reference evidence="1 2" key="1">
    <citation type="submission" date="2024-03" db="EMBL/GenBank/DDBJ databases">
        <authorList>
            <person name="Gkanogiannis A."/>
            <person name="Becerra Lopez-Lavalle L."/>
        </authorList>
    </citation>
    <scope>NUCLEOTIDE SEQUENCE [LARGE SCALE GENOMIC DNA]</scope>
</reference>
<accession>A0ABP0Z1J7</accession>
<dbReference type="Proteomes" id="UP001642487">
    <property type="component" value="Chromosome 7"/>
</dbReference>